<dbReference type="SMART" id="SM01332">
    <property type="entry name" value="Cyclin_C"/>
    <property type="match status" value="1"/>
</dbReference>
<dbReference type="EMBL" id="JARKHS020024497">
    <property type="protein sequence ID" value="KAK8768105.1"/>
    <property type="molecule type" value="Genomic_DNA"/>
</dbReference>
<dbReference type="FunFam" id="1.10.472.10:FF:000001">
    <property type="entry name" value="G2/mitotic-specific cyclin"/>
    <property type="match status" value="1"/>
</dbReference>
<feature type="region of interest" description="Disordered" evidence="5">
    <location>
        <begin position="134"/>
        <end position="168"/>
    </location>
</feature>
<accession>A0AAQ4E065</accession>
<evidence type="ECO:0000256" key="4">
    <source>
        <dbReference type="RuleBase" id="RU000383"/>
    </source>
</evidence>
<feature type="domain" description="Cyclin C-terminal" evidence="7">
    <location>
        <begin position="338"/>
        <end position="453"/>
    </location>
</feature>
<dbReference type="InterPro" id="IPR013763">
    <property type="entry name" value="Cyclin-like_dom"/>
</dbReference>
<comment type="caution">
    <text evidence="8">The sequence shown here is derived from an EMBL/GenBank/DDBJ whole genome shotgun (WGS) entry which is preliminary data.</text>
</comment>
<evidence type="ECO:0000256" key="3">
    <source>
        <dbReference type="ARBA" id="ARBA00023306"/>
    </source>
</evidence>
<dbReference type="InterPro" id="IPR036915">
    <property type="entry name" value="Cyclin-like_sf"/>
</dbReference>
<keyword evidence="3" id="KW-0131">Cell cycle</keyword>
<gene>
    <name evidence="8" type="ORF">V5799_005114</name>
</gene>
<dbReference type="AlphaFoldDB" id="A0AAQ4E065"/>
<dbReference type="GO" id="GO:0044772">
    <property type="term" value="P:mitotic cell cycle phase transition"/>
    <property type="evidence" value="ECO:0007669"/>
    <property type="project" value="InterPro"/>
</dbReference>
<comment type="similarity">
    <text evidence="4">Belongs to the cyclin family.</text>
</comment>
<feature type="compositionally biased region" description="Basic and acidic residues" evidence="5">
    <location>
        <begin position="79"/>
        <end position="89"/>
    </location>
</feature>
<protein>
    <recommendedName>
        <fullName evidence="10">G2/mitotic-specific cyclin-B3</fullName>
    </recommendedName>
</protein>
<keyword evidence="1" id="KW-0132">Cell division</keyword>
<dbReference type="InterPro" id="IPR004367">
    <property type="entry name" value="Cyclin_C-dom"/>
</dbReference>
<dbReference type="PANTHER" id="PTHR10177">
    <property type="entry name" value="CYCLINS"/>
    <property type="match status" value="1"/>
</dbReference>
<keyword evidence="2 4" id="KW-0195">Cyclin</keyword>
<feature type="compositionally biased region" description="Polar residues" evidence="5">
    <location>
        <begin position="150"/>
        <end position="168"/>
    </location>
</feature>
<dbReference type="Pfam" id="PF00134">
    <property type="entry name" value="Cyclin_N"/>
    <property type="match status" value="1"/>
</dbReference>
<evidence type="ECO:0000313" key="9">
    <source>
        <dbReference type="Proteomes" id="UP001321473"/>
    </source>
</evidence>
<sequence>MVQCNVALVAAATEEYLDLSSPSSVLHRGDLKTHTSCRLQRLDSLPHKATMATKNSRQLQALAENSRKQGAAAMASQKRMAENSPEKAPMRKRAVLGDISNPINQVAATGEASKAGFKPGPKKTVLRTRHAKAAATAAAAAHKADPRTTVAATSSKPQPEKATSSVATVQTAVLPSTSQEEPPRPVLPEGVVDFDFESRDDPFAEPTYASDIFNYYKEREEMFLVSKYLERQEELTLGMRSVLVDWMVEVQENFELNHETLYLAVKSVDRYLSLQSCSKAKLQLLGATALFVAAKFDERCPPSVRDFLYICDDAYSHEELIAMEGHLLRVLDFQLGMPLSYRFLRRYARCAKLPLETLTLARYVLETSLLDYTLVDQRESKMAAAALLQALLMKGLSWNATLEHYTGYTAKELAQLQRRLNHFLGQQQRGSLEAIRSKYSHTVFFEVALTPLLPVETS</sequence>
<organism evidence="8 9">
    <name type="scientific">Amblyomma americanum</name>
    <name type="common">Lone star tick</name>
    <dbReference type="NCBI Taxonomy" id="6943"/>
    <lineage>
        <taxon>Eukaryota</taxon>
        <taxon>Metazoa</taxon>
        <taxon>Ecdysozoa</taxon>
        <taxon>Arthropoda</taxon>
        <taxon>Chelicerata</taxon>
        <taxon>Arachnida</taxon>
        <taxon>Acari</taxon>
        <taxon>Parasitiformes</taxon>
        <taxon>Ixodida</taxon>
        <taxon>Ixodoidea</taxon>
        <taxon>Ixodidae</taxon>
        <taxon>Amblyomminae</taxon>
        <taxon>Amblyomma</taxon>
    </lineage>
</organism>
<dbReference type="GO" id="GO:0016538">
    <property type="term" value="F:cyclin-dependent protein serine/threonine kinase regulator activity"/>
    <property type="evidence" value="ECO:0007669"/>
    <property type="project" value="InterPro"/>
</dbReference>
<dbReference type="GO" id="GO:0051301">
    <property type="term" value="P:cell division"/>
    <property type="evidence" value="ECO:0007669"/>
    <property type="project" value="UniProtKB-KW"/>
</dbReference>
<dbReference type="Pfam" id="PF02984">
    <property type="entry name" value="Cyclin_C"/>
    <property type="match status" value="1"/>
</dbReference>
<dbReference type="InterPro" id="IPR006671">
    <property type="entry name" value="Cyclin_N"/>
</dbReference>
<feature type="domain" description="Cyclin-like" evidence="6">
    <location>
        <begin position="245"/>
        <end position="329"/>
    </location>
</feature>
<proteinExistence type="inferred from homology"/>
<dbReference type="CDD" id="cd20508">
    <property type="entry name" value="CYCLIN_CCNB3_rpt1"/>
    <property type="match status" value="1"/>
</dbReference>
<dbReference type="Gene3D" id="1.10.472.10">
    <property type="entry name" value="Cyclin-like"/>
    <property type="match status" value="2"/>
</dbReference>
<evidence type="ECO:0000256" key="1">
    <source>
        <dbReference type="ARBA" id="ARBA00022618"/>
    </source>
</evidence>
<dbReference type="InterPro" id="IPR039361">
    <property type="entry name" value="Cyclin"/>
</dbReference>
<evidence type="ECO:0000256" key="2">
    <source>
        <dbReference type="ARBA" id="ARBA00023127"/>
    </source>
</evidence>
<feature type="domain" description="Cyclin-like" evidence="6">
    <location>
        <begin position="342"/>
        <end position="425"/>
    </location>
</feature>
<reference evidence="8 9" key="1">
    <citation type="journal article" date="2023" name="Arcadia Sci">
        <title>De novo assembly of a long-read Amblyomma americanum tick genome.</title>
        <authorList>
            <person name="Chou S."/>
            <person name="Poskanzer K.E."/>
            <person name="Rollins M."/>
            <person name="Thuy-Boun P.S."/>
        </authorList>
    </citation>
    <scope>NUCLEOTIDE SEQUENCE [LARGE SCALE GENOMIC DNA]</scope>
    <source>
        <strain evidence="8">F_SG_1</strain>
        <tissue evidence="8">Salivary glands</tissue>
    </source>
</reference>
<dbReference type="SMART" id="SM00385">
    <property type="entry name" value="CYCLIN"/>
    <property type="match status" value="2"/>
</dbReference>
<name>A0AAQ4E065_AMBAM</name>
<dbReference type="PIRSF" id="PIRSF001771">
    <property type="entry name" value="Cyclin_A_B_D_E"/>
    <property type="match status" value="1"/>
</dbReference>
<evidence type="ECO:0000259" key="6">
    <source>
        <dbReference type="SMART" id="SM00385"/>
    </source>
</evidence>
<keyword evidence="9" id="KW-1185">Reference proteome</keyword>
<dbReference type="Proteomes" id="UP001321473">
    <property type="component" value="Unassembled WGS sequence"/>
</dbReference>
<evidence type="ECO:0000259" key="7">
    <source>
        <dbReference type="SMART" id="SM01332"/>
    </source>
</evidence>
<evidence type="ECO:0000313" key="8">
    <source>
        <dbReference type="EMBL" id="KAK8768105.1"/>
    </source>
</evidence>
<feature type="region of interest" description="Disordered" evidence="5">
    <location>
        <begin position="61"/>
        <end position="89"/>
    </location>
</feature>
<dbReference type="InterPro" id="IPR046965">
    <property type="entry name" value="Cyclin_A/B-like"/>
</dbReference>
<evidence type="ECO:0000256" key="5">
    <source>
        <dbReference type="SAM" id="MobiDB-lite"/>
    </source>
</evidence>
<evidence type="ECO:0008006" key="10">
    <source>
        <dbReference type="Google" id="ProtNLM"/>
    </source>
</evidence>
<dbReference type="SUPFAM" id="SSF47954">
    <property type="entry name" value="Cyclin-like"/>
    <property type="match status" value="2"/>
</dbReference>